<dbReference type="PIRSF" id="PIRSF039033">
    <property type="entry name" value="START_dom"/>
    <property type="match status" value="1"/>
</dbReference>
<protein>
    <recommendedName>
        <fullName evidence="1">START domain-containing protein</fullName>
    </recommendedName>
</protein>
<evidence type="ECO:0000313" key="2">
    <source>
        <dbReference type="EMBL" id="GAA0713817.1"/>
    </source>
</evidence>
<dbReference type="InterPro" id="IPR028347">
    <property type="entry name" value="START_dom_prot"/>
</dbReference>
<dbReference type="PANTHER" id="PTHR19308">
    <property type="entry name" value="PHOSPHATIDYLCHOLINE TRANSFER PROTEIN"/>
    <property type="match status" value="1"/>
</dbReference>
<organism evidence="2 3">
    <name type="scientific">Aquimarina litoralis</name>
    <dbReference type="NCBI Taxonomy" id="584605"/>
    <lineage>
        <taxon>Bacteria</taxon>
        <taxon>Pseudomonadati</taxon>
        <taxon>Bacteroidota</taxon>
        <taxon>Flavobacteriia</taxon>
        <taxon>Flavobacteriales</taxon>
        <taxon>Flavobacteriaceae</taxon>
        <taxon>Aquimarina</taxon>
    </lineage>
</organism>
<proteinExistence type="predicted"/>
<dbReference type="InterPro" id="IPR023393">
    <property type="entry name" value="START-like_dom_sf"/>
</dbReference>
<gene>
    <name evidence="2" type="ORF">GCM10009430_06090</name>
</gene>
<name>A0ABN1IIC8_9FLAO</name>
<dbReference type="Pfam" id="PF01852">
    <property type="entry name" value="START"/>
    <property type="match status" value="1"/>
</dbReference>
<comment type="caution">
    <text evidence="2">The sequence shown here is derived from an EMBL/GenBank/DDBJ whole genome shotgun (WGS) entry which is preliminary data.</text>
</comment>
<dbReference type="InterPro" id="IPR051213">
    <property type="entry name" value="START_lipid_transfer"/>
</dbReference>
<keyword evidence="3" id="KW-1185">Reference proteome</keyword>
<sequence length="204" mass="23726">MKKMNIKNISFFLFILIPLTIWSQDDWSLSKDSEGIKIWVRNYENSRYKEYRAVTSIKTTLDKVMQELLTAPRYNHNCEDGVSHLVKVSDNKDYIFYVKNDFPWPMTDRDVVSKLKLNKISNNRVELSISSASTEVPEVKNTLRVQELVGHWLLEEKNGYVQVTQQLYVNPEGTLPSFITNSLLVLGPFRTFKNLKSTLENLNS</sequence>
<dbReference type="SUPFAM" id="SSF55961">
    <property type="entry name" value="Bet v1-like"/>
    <property type="match status" value="1"/>
</dbReference>
<dbReference type="InterPro" id="IPR002913">
    <property type="entry name" value="START_lipid-bd_dom"/>
</dbReference>
<feature type="domain" description="START" evidence="1">
    <location>
        <begin position="24"/>
        <end position="202"/>
    </location>
</feature>
<dbReference type="EMBL" id="BAAAGE010000001">
    <property type="protein sequence ID" value="GAA0713817.1"/>
    <property type="molecule type" value="Genomic_DNA"/>
</dbReference>
<accession>A0ABN1IIC8</accession>
<dbReference type="Proteomes" id="UP001501758">
    <property type="component" value="Unassembled WGS sequence"/>
</dbReference>
<dbReference type="Gene3D" id="3.30.530.20">
    <property type="match status" value="1"/>
</dbReference>
<evidence type="ECO:0000259" key="1">
    <source>
        <dbReference type="Pfam" id="PF01852"/>
    </source>
</evidence>
<reference evidence="2 3" key="1">
    <citation type="journal article" date="2019" name="Int. J. Syst. Evol. Microbiol.">
        <title>The Global Catalogue of Microorganisms (GCM) 10K type strain sequencing project: providing services to taxonomists for standard genome sequencing and annotation.</title>
        <authorList>
            <consortium name="The Broad Institute Genomics Platform"/>
            <consortium name="The Broad Institute Genome Sequencing Center for Infectious Disease"/>
            <person name="Wu L."/>
            <person name="Ma J."/>
        </authorList>
    </citation>
    <scope>NUCLEOTIDE SEQUENCE [LARGE SCALE GENOMIC DNA]</scope>
    <source>
        <strain evidence="2 3">JCM 15974</strain>
    </source>
</reference>
<evidence type="ECO:0000313" key="3">
    <source>
        <dbReference type="Proteomes" id="UP001501758"/>
    </source>
</evidence>
<dbReference type="PANTHER" id="PTHR19308:SF14">
    <property type="entry name" value="START DOMAIN-CONTAINING PROTEIN"/>
    <property type="match status" value="1"/>
</dbReference>